<proteinExistence type="predicted"/>
<dbReference type="eggNOG" id="ENOG502SQWV">
    <property type="taxonomic scope" value="Eukaryota"/>
</dbReference>
<reference evidence="6 7" key="1">
    <citation type="submission" date="2009-11" db="EMBL/GenBank/DDBJ databases">
        <title>Annotation of Allomyces macrogynus ATCC 38327.</title>
        <authorList>
            <consortium name="The Broad Institute Genome Sequencing Platform"/>
            <person name="Russ C."/>
            <person name="Cuomo C."/>
            <person name="Burger G."/>
            <person name="Gray M.W."/>
            <person name="Holland P.W.H."/>
            <person name="King N."/>
            <person name="Lang F.B.F."/>
            <person name="Roger A.J."/>
            <person name="Ruiz-Trillo I."/>
            <person name="Young S.K."/>
            <person name="Zeng Q."/>
            <person name="Gargeya S."/>
            <person name="Fitzgerald M."/>
            <person name="Haas B."/>
            <person name="Abouelleil A."/>
            <person name="Alvarado L."/>
            <person name="Arachchi H.M."/>
            <person name="Berlin A."/>
            <person name="Chapman S.B."/>
            <person name="Gearin G."/>
            <person name="Goldberg J."/>
            <person name="Griggs A."/>
            <person name="Gujja S."/>
            <person name="Hansen M."/>
            <person name="Heiman D."/>
            <person name="Howarth C."/>
            <person name="Larimer J."/>
            <person name="Lui A."/>
            <person name="MacDonald P.J.P."/>
            <person name="McCowen C."/>
            <person name="Montmayeur A."/>
            <person name="Murphy C."/>
            <person name="Neiman D."/>
            <person name="Pearson M."/>
            <person name="Priest M."/>
            <person name="Roberts A."/>
            <person name="Saif S."/>
            <person name="Shea T."/>
            <person name="Sisk P."/>
            <person name="Stolte C."/>
            <person name="Sykes S."/>
            <person name="Wortman J."/>
            <person name="Nusbaum C."/>
            <person name="Birren B."/>
        </authorList>
    </citation>
    <scope>NUCLEOTIDE SEQUENCE [LARGE SCALE GENOMIC DNA]</scope>
    <source>
        <strain evidence="6 7">ATCC 38327</strain>
    </source>
</reference>
<reference evidence="7" key="2">
    <citation type="submission" date="2009-11" db="EMBL/GenBank/DDBJ databases">
        <title>The Genome Sequence of Allomyces macrogynus strain ATCC 38327.</title>
        <authorList>
            <consortium name="The Broad Institute Genome Sequencing Platform"/>
            <person name="Russ C."/>
            <person name="Cuomo C."/>
            <person name="Shea T."/>
            <person name="Young S.K."/>
            <person name="Zeng Q."/>
            <person name="Koehrsen M."/>
            <person name="Haas B."/>
            <person name="Borodovsky M."/>
            <person name="Guigo R."/>
            <person name="Alvarado L."/>
            <person name="Berlin A."/>
            <person name="Borenstein D."/>
            <person name="Chen Z."/>
            <person name="Engels R."/>
            <person name="Freedman E."/>
            <person name="Gellesch M."/>
            <person name="Goldberg J."/>
            <person name="Griggs A."/>
            <person name="Gujja S."/>
            <person name="Heiman D."/>
            <person name="Hepburn T."/>
            <person name="Howarth C."/>
            <person name="Jen D."/>
            <person name="Larson L."/>
            <person name="Lewis B."/>
            <person name="Mehta T."/>
            <person name="Park D."/>
            <person name="Pearson M."/>
            <person name="Roberts A."/>
            <person name="Saif S."/>
            <person name="Shenoy N."/>
            <person name="Sisk P."/>
            <person name="Stolte C."/>
            <person name="Sykes S."/>
            <person name="Walk T."/>
            <person name="White J."/>
            <person name="Yandava C."/>
            <person name="Burger G."/>
            <person name="Gray M.W."/>
            <person name="Holland P.W.H."/>
            <person name="King N."/>
            <person name="Lang F.B.F."/>
            <person name="Roger A.J."/>
            <person name="Ruiz-Trillo I."/>
            <person name="Lander E."/>
            <person name="Nusbaum C."/>
        </authorList>
    </citation>
    <scope>NUCLEOTIDE SEQUENCE [LARGE SCALE GENOMIC DNA]</scope>
    <source>
        <strain evidence="7">ATCC 38327</strain>
    </source>
</reference>
<dbReference type="GO" id="GO:0008757">
    <property type="term" value="F:S-adenosylmethionine-dependent methyltransferase activity"/>
    <property type="evidence" value="ECO:0007669"/>
    <property type="project" value="InterPro"/>
</dbReference>
<feature type="domain" description="Methyltransferase type 11" evidence="5">
    <location>
        <begin position="132"/>
        <end position="223"/>
    </location>
</feature>
<feature type="region of interest" description="Disordered" evidence="4">
    <location>
        <begin position="1"/>
        <end position="30"/>
    </location>
</feature>
<name>A0A0L0TE07_ALLM3</name>
<evidence type="ECO:0000256" key="3">
    <source>
        <dbReference type="ARBA" id="ARBA00022691"/>
    </source>
</evidence>
<evidence type="ECO:0000256" key="4">
    <source>
        <dbReference type="SAM" id="MobiDB-lite"/>
    </source>
</evidence>
<dbReference type="OrthoDB" id="66144at2759"/>
<dbReference type="InterPro" id="IPR013216">
    <property type="entry name" value="Methyltransf_11"/>
</dbReference>
<feature type="compositionally biased region" description="Low complexity" evidence="4">
    <location>
        <begin position="9"/>
        <end position="24"/>
    </location>
</feature>
<keyword evidence="7" id="KW-1185">Reference proteome</keyword>
<organism evidence="6 7">
    <name type="scientific">Allomyces macrogynus (strain ATCC 38327)</name>
    <name type="common">Allomyces javanicus var. macrogynus</name>
    <dbReference type="NCBI Taxonomy" id="578462"/>
    <lineage>
        <taxon>Eukaryota</taxon>
        <taxon>Fungi</taxon>
        <taxon>Fungi incertae sedis</taxon>
        <taxon>Blastocladiomycota</taxon>
        <taxon>Blastocladiomycetes</taxon>
        <taxon>Blastocladiales</taxon>
        <taxon>Blastocladiaceae</taxon>
        <taxon>Allomyces</taxon>
    </lineage>
</organism>
<evidence type="ECO:0000256" key="1">
    <source>
        <dbReference type="ARBA" id="ARBA00022603"/>
    </source>
</evidence>
<keyword evidence="1" id="KW-0489">Methyltransferase</keyword>
<evidence type="ECO:0000313" key="7">
    <source>
        <dbReference type="Proteomes" id="UP000054350"/>
    </source>
</evidence>
<keyword evidence="2" id="KW-0808">Transferase</keyword>
<sequence length="304" mass="32961">MNGYDARTSPVSAGQSSSASPKQAATHDARDTLAAAPPITTAPWTPEEIAAFYGAYAAKYDQEIEADLAAYPAPFVLGAWVVEWMRTHGKDLLAQDTAAQVLDAYTTTPYRIVDAVNASCTAAAKENVLRVLDLGCGTGQSSRMLFRAQHDRDMSAPVEVHGIDTTMEMLDKATARPFTSLMCANIEHPLPYATHAFHAVICVGVMEFIADVGGVLDQLARITTAPHNASSPAPVVALTMPERPLGGVAERADGDLNAWARDEMEAVFKTRGWWVERHERMHGYADSQSGEVTDYHAFLLQKRV</sequence>
<dbReference type="CDD" id="cd02440">
    <property type="entry name" value="AdoMet_MTases"/>
    <property type="match status" value="1"/>
</dbReference>
<protein>
    <recommendedName>
        <fullName evidence="5">Methyltransferase type 11 domain-containing protein</fullName>
    </recommendedName>
</protein>
<accession>A0A0L0TE07</accession>
<dbReference type="PANTHER" id="PTHR43464:SF19">
    <property type="entry name" value="UBIQUINONE BIOSYNTHESIS O-METHYLTRANSFERASE, MITOCHONDRIAL"/>
    <property type="match status" value="1"/>
</dbReference>
<dbReference type="Pfam" id="PF08241">
    <property type="entry name" value="Methyltransf_11"/>
    <property type="match status" value="1"/>
</dbReference>
<dbReference type="Gene3D" id="3.40.50.150">
    <property type="entry name" value="Vaccinia Virus protein VP39"/>
    <property type="match status" value="1"/>
</dbReference>
<evidence type="ECO:0000313" key="6">
    <source>
        <dbReference type="EMBL" id="KNE72824.1"/>
    </source>
</evidence>
<dbReference type="SUPFAM" id="SSF53335">
    <property type="entry name" value="S-adenosyl-L-methionine-dependent methyltransferases"/>
    <property type="match status" value="1"/>
</dbReference>
<dbReference type="AlphaFoldDB" id="A0A0L0TE07"/>
<evidence type="ECO:0000259" key="5">
    <source>
        <dbReference type="Pfam" id="PF08241"/>
    </source>
</evidence>
<dbReference type="VEuPathDB" id="FungiDB:AMAG_16928"/>
<dbReference type="PANTHER" id="PTHR43464">
    <property type="entry name" value="METHYLTRANSFERASE"/>
    <property type="match status" value="1"/>
</dbReference>
<dbReference type="Proteomes" id="UP000054350">
    <property type="component" value="Unassembled WGS sequence"/>
</dbReference>
<keyword evidence="3" id="KW-0949">S-adenosyl-L-methionine</keyword>
<dbReference type="GO" id="GO:0032259">
    <property type="term" value="P:methylation"/>
    <property type="evidence" value="ECO:0007669"/>
    <property type="project" value="UniProtKB-KW"/>
</dbReference>
<evidence type="ECO:0000256" key="2">
    <source>
        <dbReference type="ARBA" id="ARBA00022679"/>
    </source>
</evidence>
<gene>
    <name evidence="6" type="ORF">AMAG_16928</name>
</gene>
<dbReference type="EMBL" id="GG745384">
    <property type="protein sequence ID" value="KNE72824.1"/>
    <property type="molecule type" value="Genomic_DNA"/>
</dbReference>
<dbReference type="InterPro" id="IPR029063">
    <property type="entry name" value="SAM-dependent_MTases_sf"/>
</dbReference>